<dbReference type="RefSeq" id="WP_279925801.1">
    <property type="nucleotide sequence ID" value="NZ_JARWBG010000002.1"/>
</dbReference>
<name>A0ABT6HHU3_9ACTN</name>
<dbReference type="Pfam" id="PF24623">
    <property type="entry name" value="Phage_zn_bind_8"/>
    <property type="match status" value="1"/>
</dbReference>
<sequence length="273" mass="29855">MNEQQIAALLAFAGTLDSRVRRALADPQQSARTISEWTAAVANVPATISDVGWDAARATRRYYEQRGGDRSAQFRPIEPHDLLAAWGPYRTELMNRHTDPVPNVDPDNVAAWRAELLGTRAAVATGHAAPAQYRAEIDHGGQKRLAALMSGVGTGPRRYMPAHVAAELARFRPARAHREQLVADGIPDPLSVRCPYCLAEVDERCRSSFRNRGKGRRPLSGVHPSRVEALLAEAGDNGQAEAEQIRLARIMCQPPAPRRDARARHTTGGGEAR</sequence>
<protein>
    <recommendedName>
        <fullName evidence="2">DNA-binding phage zinc finger domain-containing protein</fullName>
    </recommendedName>
</protein>
<evidence type="ECO:0000259" key="2">
    <source>
        <dbReference type="Pfam" id="PF24623"/>
    </source>
</evidence>
<gene>
    <name evidence="3" type="ORF">QCN29_02160</name>
</gene>
<comment type="caution">
    <text evidence="3">The sequence shown here is derived from an EMBL/GenBank/DDBJ whole genome shotgun (WGS) entry which is preliminary data.</text>
</comment>
<organism evidence="3 4">
    <name type="scientific">Streptomyces chengmaiensis</name>
    <dbReference type="NCBI Taxonomy" id="3040919"/>
    <lineage>
        <taxon>Bacteria</taxon>
        <taxon>Bacillati</taxon>
        <taxon>Actinomycetota</taxon>
        <taxon>Actinomycetes</taxon>
        <taxon>Kitasatosporales</taxon>
        <taxon>Streptomycetaceae</taxon>
        <taxon>Streptomyces</taxon>
    </lineage>
</organism>
<evidence type="ECO:0000313" key="3">
    <source>
        <dbReference type="EMBL" id="MDH2387609.1"/>
    </source>
</evidence>
<dbReference type="InterPro" id="IPR056911">
    <property type="entry name" value="Phage_Znf_bind_put"/>
</dbReference>
<dbReference type="EMBL" id="JARWBG010000002">
    <property type="protein sequence ID" value="MDH2387609.1"/>
    <property type="molecule type" value="Genomic_DNA"/>
</dbReference>
<feature type="domain" description="DNA-binding phage zinc finger" evidence="2">
    <location>
        <begin position="168"/>
        <end position="234"/>
    </location>
</feature>
<keyword evidence="4" id="KW-1185">Reference proteome</keyword>
<evidence type="ECO:0000256" key="1">
    <source>
        <dbReference type="SAM" id="MobiDB-lite"/>
    </source>
</evidence>
<reference evidence="3 4" key="1">
    <citation type="submission" date="2023-04" db="EMBL/GenBank/DDBJ databases">
        <title>Streptomyces chengmaiensis sp. nov. isolated from the stem of mangrove plant in Hainan.</title>
        <authorList>
            <person name="Huang X."/>
            <person name="Zhou S."/>
            <person name="Chu X."/>
            <person name="Xie Y."/>
            <person name="Lin Y."/>
        </authorList>
    </citation>
    <scope>NUCLEOTIDE SEQUENCE [LARGE SCALE GENOMIC DNA]</scope>
    <source>
        <strain evidence="3 4">HNM0663</strain>
    </source>
</reference>
<proteinExistence type="predicted"/>
<feature type="region of interest" description="Disordered" evidence="1">
    <location>
        <begin position="253"/>
        <end position="273"/>
    </location>
</feature>
<accession>A0ABT6HHU3</accession>
<evidence type="ECO:0000313" key="4">
    <source>
        <dbReference type="Proteomes" id="UP001223144"/>
    </source>
</evidence>
<dbReference type="Proteomes" id="UP001223144">
    <property type="component" value="Unassembled WGS sequence"/>
</dbReference>